<dbReference type="SUPFAM" id="SSF51419">
    <property type="entry name" value="PLP-binding barrel"/>
    <property type="match status" value="1"/>
</dbReference>
<evidence type="ECO:0000256" key="4">
    <source>
        <dbReference type="ARBA" id="ARBA00022723"/>
    </source>
</evidence>
<reference evidence="13" key="1">
    <citation type="submission" date="2017-12" db="EMBL/GenBank/DDBJ databases">
        <title>Purification and characterization of D-serine dehydratase from digestive gland of Achatina fulica, a giant land snail.</title>
        <authorList>
            <person name="Ishida T."/>
            <person name="Shimoji K."/>
            <person name="Onaha M."/>
            <person name="Sekii K."/>
            <person name="Kobayashi K."/>
        </authorList>
    </citation>
    <scope>NUCLEOTIDE SEQUENCE</scope>
    <source>
        <tissue evidence="13">Digestive gland</tissue>
    </source>
</reference>
<dbReference type="SMART" id="SM01119">
    <property type="entry name" value="D-ser_dehydrat"/>
    <property type="match status" value="1"/>
</dbReference>
<dbReference type="Pfam" id="PF14031">
    <property type="entry name" value="D-ser_dehydrat"/>
    <property type="match status" value="1"/>
</dbReference>
<protein>
    <recommendedName>
        <fullName evidence="10">D-serine dehydratase</fullName>
        <ecNumber evidence="9">4.3.1.18</ecNumber>
    </recommendedName>
    <alternativeName>
        <fullName evidence="11">D-serine deaminase</fullName>
    </alternativeName>
</protein>
<evidence type="ECO:0000259" key="12">
    <source>
        <dbReference type="SMART" id="SM01119"/>
    </source>
</evidence>
<keyword evidence="7" id="KW-0456">Lyase</keyword>
<dbReference type="SMR" id="A0A2Z5X7G2"/>
<keyword evidence="5" id="KW-0862">Zinc</keyword>
<dbReference type="Gene3D" id="3.20.20.10">
    <property type="entry name" value="Alanine racemase"/>
    <property type="match status" value="1"/>
</dbReference>
<dbReference type="GO" id="GO:0036088">
    <property type="term" value="P:D-serine catabolic process"/>
    <property type="evidence" value="ECO:0007669"/>
    <property type="project" value="TreeGrafter"/>
</dbReference>
<comment type="catalytic activity">
    <reaction evidence="8">
        <text>D-serine = pyruvate + NH4(+)</text>
        <dbReference type="Rhea" id="RHEA:13977"/>
        <dbReference type="ChEBI" id="CHEBI:15361"/>
        <dbReference type="ChEBI" id="CHEBI:28938"/>
        <dbReference type="ChEBI" id="CHEBI:35247"/>
        <dbReference type="EC" id="4.3.1.18"/>
    </reaction>
    <physiologicalReaction direction="left-to-right" evidence="8">
        <dbReference type="Rhea" id="RHEA:13978"/>
    </physiologicalReaction>
</comment>
<evidence type="ECO:0000256" key="2">
    <source>
        <dbReference type="ARBA" id="ARBA00001947"/>
    </source>
</evidence>
<name>A0A2Z5X7G2_LISFU</name>
<evidence type="ECO:0000256" key="5">
    <source>
        <dbReference type="ARBA" id="ARBA00022833"/>
    </source>
</evidence>
<dbReference type="InterPro" id="IPR029066">
    <property type="entry name" value="PLP-binding_barrel"/>
</dbReference>
<proteinExistence type="evidence at transcript level"/>
<dbReference type="InterPro" id="IPR001608">
    <property type="entry name" value="Ala_racemase_N"/>
</dbReference>
<sequence>MARNISDLNTPCFLVDFDKVRENCQRMVKTCIDFGVKLRPHTKTHKTVEAAVLQTDGTKRCITVSTLAEAEFYAENGFDDILVARPVSEDKIHRYLALVQKLEKLHIMVSGSDGLTTLENHIPDLPEDKVWSVVLELDAGYGRTGFSCDDPEVILEAAKKVQQSPKMRLEKLYYHCGNSYHVNTEPEREKLQADHIKKVAKVQDRLSQAGVTCSSGVGSTPTCSKPIKDNLFFTEFHPGNYVFYDYQQYLLNSCAESSIACRVMTRVIAHKPEKNMILVDCGFTALSHDGKYQRLPDNDFCIIQGESNLRLIDMSQEIGKIVAKEGDLNYKLYPVGTVLFILPFHSCATSQQHAVYYVHRGNEVITTWKPVKGW</sequence>
<feature type="domain" description="D-serine dehydratase-like" evidence="12">
    <location>
        <begin position="260"/>
        <end position="360"/>
    </location>
</feature>
<comment type="cofactor">
    <cofactor evidence="1">
        <name>pyridoxal 5'-phosphate</name>
        <dbReference type="ChEBI" id="CHEBI:597326"/>
    </cofactor>
</comment>
<evidence type="ECO:0000313" key="13">
    <source>
        <dbReference type="EMBL" id="BBC27598.1"/>
    </source>
</evidence>
<evidence type="ECO:0000256" key="10">
    <source>
        <dbReference type="ARBA" id="ARBA00069616"/>
    </source>
</evidence>
<comment type="cofactor">
    <cofactor evidence="2">
        <name>Zn(2+)</name>
        <dbReference type="ChEBI" id="CHEBI:29105"/>
    </cofactor>
</comment>
<dbReference type="Pfam" id="PF01168">
    <property type="entry name" value="Ala_racemase_N"/>
    <property type="match status" value="1"/>
</dbReference>
<keyword evidence="4" id="KW-0479">Metal-binding</keyword>
<dbReference type="PANTHER" id="PTHR28004">
    <property type="entry name" value="ZGC:162816-RELATED"/>
    <property type="match status" value="1"/>
</dbReference>
<keyword evidence="6" id="KW-0663">Pyridoxal phosphate</keyword>
<evidence type="ECO:0000256" key="3">
    <source>
        <dbReference type="ARBA" id="ARBA00005323"/>
    </source>
</evidence>
<dbReference type="Gene3D" id="2.40.37.20">
    <property type="entry name" value="D-serine dehydratase-like domain"/>
    <property type="match status" value="1"/>
</dbReference>
<dbReference type="InterPro" id="IPR051466">
    <property type="entry name" value="D-amino_acid_metab_enzyme"/>
</dbReference>
<accession>A0A2Z5X7G2</accession>
<dbReference type="InterPro" id="IPR026956">
    <property type="entry name" value="D-ser_dehydrat-like_dom"/>
</dbReference>
<evidence type="ECO:0000256" key="9">
    <source>
        <dbReference type="ARBA" id="ARBA00066349"/>
    </source>
</evidence>
<dbReference type="PANTHER" id="PTHR28004:SF2">
    <property type="entry name" value="D-SERINE DEHYDRATASE"/>
    <property type="match status" value="1"/>
</dbReference>
<comment type="similarity">
    <text evidence="3">Belongs to the DSD1 family.</text>
</comment>
<dbReference type="FunFam" id="3.20.20.10:FF:000016">
    <property type="entry name" value="D-serine dehydratase"/>
    <property type="match status" value="1"/>
</dbReference>
<dbReference type="EC" id="4.3.1.18" evidence="9"/>
<dbReference type="InterPro" id="IPR042208">
    <property type="entry name" value="D-ser_dehydrat-like_sf"/>
</dbReference>
<evidence type="ECO:0000256" key="8">
    <source>
        <dbReference type="ARBA" id="ARBA00051198"/>
    </source>
</evidence>
<dbReference type="EMBL" id="LC360111">
    <property type="protein sequence ID" value="BBC27598.1"/>
    <property type="molecule type" value="mRNA"/>
</dbReference>
<evidence type="ECO:0000256" key="7">
    <source>
        <dbReference type="ARBA" id="ARBA00023239"/>
    </source>
</evidence>
<dbReference type="AlphaFoldDB" id="A0A2Z5X7G2"/>
<dbReference type="GO" id="GO:0008721">
    <property type="term" value="F:D-serine ammonia-lyase activity"/>
    <property type="evidence" value="ECO:0007669"/>
    <property type="project" value="UniProtKB-EC"/>
</dbReference>
<evidence type="ECO:0000256" key="1">
    <source>
        <dbReference type="ARBA" id="ARBA00001933"/>
    </source>
</evidence>
<evidence type="ECO:0000256" key="11">
    <source>
        <dbReference type="ARBA" id="ARBA00075219"/>
    </source>
</evidence>
<dbReference type="GO" id="GO:0046872">
    <property type="term" value="F:metal ion binding"/>
    <property type="evidence" value="ECO:0007669"/>
    <property type="project" value="UniProtKB-KW"/>
</dbReference>
<organism evidence="13">
    <name type="scientific">Lissachatina fulica</name>
    <name type="common">Giant African land snail</name>
    <name type="synonym">Achatina fulica</name>
    <dbReference type="NCBI Taxonomy" id="2315439"/>
    <lineage>
        <taxon>Eukaryota</taxon>
        <taxon>Metazoa</taxon>
        <taxon>Spiralia</taxon>
        <taxon>Lophotrochozoa</taxon>
        <taxon>Mollusca</taxon>
        <taxon>Gastropoda</taxon>
        <taxon>Heterobranchia</taxon>
        <taxon>Euthyneura</taxon>
        <taxon>Panpulmonata</taxon>
        <taxon>Eupulmonata</taxon>
        <taxon>Stylommatophora</taxon>
        <taxon>Helicina</taxon>
        <taxon>Achatinoidea</taxon>
        <taxon>Achatinidae</taxon>
        <taxon>Lissachatina</taxon>
    </lineage>
</organism>
<evidence type="ECO:0000256" key="6">
    <source>
        <dbReference type="ARBA" id="ARBA00022898"/>
    </source>
</evidence>